<evidence type="ECO:0000259" key="5">
    <source>
        <dbReference type="Pfam" id="PF15035"/>
    </source>
</evidence>
<feature type="coiled-coil region" evidence="2">
    <location>
        <begin position="447"/>
        <end position="526"/>
    </location>
</feature>
<evidence type="ECO:0000313" key="7">
    <source>
        <dbReference type="WBParaSite" id="ACRNAN_Path_253.g944.t1"/>
    </source>
</evidence>
<organism evidence="6 7">
    <name type="scientific">Acrobeloides nanus</name>
    <dbReference type="NCBI Taxonomy" id="290746"/>
    <lineage>
        <taxon>Eukaryota</taxon>
        <taxon>Metazoa</taxon>
        <taxon>Ecdysozoa</taxon>
        <taxon>Nematoda</taxon>
        <taxon>Chromadorea</taxon>
        <taxon>Rhabditida</taxon>
        <taxon>Tylenchina</taxon>
        <taxon>Cephalobomorpha</taxon>
        <taxon>Cephaloboidea</taxon>
        <taxon>Cephalobidae</taxon>
        <taxon>Acrobeloides</taxon>
    </lineage>
</organism>
<accession>A0A914C5B0</accession>
<feature type="coiled-coil region" evidence="2">
    <location>
        <begin position="323"/>
        <end position="383"/>
    </location>
</feature>
<evidence type="ECO:0000256" key="3">
    <source>
        <dbReference type="SAM" id="MobiDB-lite"/>
    </source>
</evidence>
<reference evidence="7" key="1">
    <citation type="submission" date="2022-11" db="UniProtKB">
        <authorList>
            <consortium name="WormBaseParasite"/>
        </authorList>
    </citation>
    <scope>IDENTIFICATION</scope>
</reference>
<dbReference type="WBParaSite" id="ACRNAN_Path_253.g944.t1">
    <property type="protein sequence ID" value="ACRNAN_Path_253.g944.t1"/>
    <property type="gene ID" value="ACRNAN_Path_253.g944"/>
</dbReference>
<evidence type="ECO:0000313" key="6">
    <source>
        <dbReference type="Proteomes" id="UP000887540"/>
    </source>
</evidence>
<keyword evidence="4" id="KW-0812">Transmembrane</keyword>
<name>A0A914C5B0_9BILA</name>
<sequence length="804" mass="94733">MAMAQLFPNETNLIFEEHLITEFLTNLTVLIFVILFYLFVKRLNKRYERIRNIKRKHKTGRKLKVKHMSDSELHALEASTSSASELTRVPSDLHKFNRRISANVEKQRKHIEILQECQDKVAKWRQEAAAAAAATKDEPLHKSSPSLFQPGIPRDDFLPDRSFFQDSSSTPGLLQVVIPPGRTDVDLPESSLTRSRSVPHYTPKIRSTTRDVTTTHELMPAHSIHSVLERLNEEQYKNETFRDSMNILQSTNTTLNHELQRLRELYRELEEASYLKMANAQRTEQKNRRKVEMFNRRIYDMWLEMASLKRKIRELKSVTEDNLDSHRMELVQFAAKMENLIAQRQFLKSIRLDQTNREYQETIDELKKRYDEIVSLNSHLETERNEKHSKILLLETSIKQTGDERSRLEEYLKKIQLLPELTEALGRRTRSLSPGTSMPYDTLRNVKTALSLQAHELETMKKELEKIKSDNSDLETRLSQARLAEREKEKALHQERITTQELKYEREQLENQVKKLEEKSQRGETEKIVLKARIDKLGEQLIEIQNSHKAALDDLRSKQQEEMETRWSQLLSEQEQRERNADERVHKAQAECQKLREELATQKEHLLEAQRELALEKRKSSEKDIVISESQRREKRLSEENHSLNKQLQDNEIKIVELDKRLDEVNERHDSLNEAHEELKLEKATLNKENSQLTDEVNLLRAEIMQNMTKNEAQHQAQQDLTLEIETLKETIQENEKAIEQHRTSIKDLEINLETNINKLHIIQKELDESKREIQNRLESESNLNKEKTTLIICGRIESENHWN</sequence>
<keyword evidence="6" id="KW-1185">Reference proteome</keyword>
<feature type="coiled-coil region" evidence="2">
    <location>
        <begin position="245"/>
        <end position="272"/>
    </location>
</feature>
<keyword evidence="4" id="KW-1133">Transmembrane helix</keyword>
<feature type="domain" description="Rootletin-like coiled-coil" evidence="5">
    <location>
        <begin position="97"/>
        <end position="332"/>
    </location>
</feature>
<evidence type="ECO:0000256" key="4">
    <source>
        <dbReference type="SAM" id="Phobius"/>
    </source>
</evidence>
<evidence type="ECO:0000256" key="2">
    <source>
        <dbReference type="SAM" id="Coils"/>
    </source>
</evidence>
<dbReference type="Pfam" id="PF15035">
    <property type="entry name" value="Rootletin"/>
    <property type="match status" value="1"/>
</dbReference>
<feature type="region of interest" description="Disordered" evidence="3">
    <location>
        <begin position="618"/>
        <end position="643"/>
    </location>
</feature>
<protein>
    <recommendedName>
        <fullName evidence="5">Rootletin-like coiled-coil domain-containing protein</fullName>
    </recommendedName>
</protein>
<evidence type="ECO:0000256" key="1">
    <source>
        <dbReference type="ARBA" id="ARBA00023054"/>
    </source>
</evidence>
<dbReference type="InterPro" id="IPR055167">
    <property type="entry name" value="Rootletin-like_CC"/>
</dbReference>
<proteinExistence type="predicted"/>
<dbReference type="Proteomes" id="UP000887540">
    <property type="component" value="Unplaced"/>
</dbReference>
<keyword evidence="4" id="KW-0472">Membrane</keyword>
<dbReference type="AlphaFoldDB" id="A0A914C5B0"/>
<feature type="transmembrane region" description="Helical" evidence="4">
    <location>
        <begin position="20"/>
        <end position="40"/>
    </location>
</feature>
<keyword evidence="1 2" id="KW-0175">Coiled coil</keyword>